<proteinExistence type="predicted"/>
<evidence type="ECO:0000313" key="2">
    <source>
        <dbReference type="EMBL" id="GAF94977.1"/>
    </source>
</evidence>
<evidence type="ECO:0008006" key="3">
    <source>
        <dbReference type="Google" id="ProtNLM"/>
    </source>
</evidence>
<dbReference type="Pfam" id="PF05684">
    <property type="entry name" value="DUF819"/>
    <property type="match status" value="1"/>
</dbReference>
<gene>
    <name evidence="2" type="ORF">S01H1_26154</name>
</gene>
<dbReference type="InterPro" id="IPR008537">
    <property type="entry name" value="DUF819"/>
</dbReference>
<feature type="transmembrane region" description="Helical" evidence="1">
    <location>
        <begin position="56"/>
        <end position="79"/>
    </location>
</feature>
<dbReference type="AlphaFoldDB" id="X0U3M6"/>
<evidence type="ECO:0000256" key="1">
    <source>
        <dbReference type="SAM" id="Phobius"/>
    </source>
</evidence>
<feature type="transmembrane region" description="Helical" evidence="1">
    <location>
        <begin position="149"/>
        <end position="171"/>
    </location>
</feature>
<feature type="non-terminal residue" evidence="2">
    <location>
        <position position="180"/>
    </location>
</feature>
<keyword evidence="1" id="KW-0812">Transmembrane</keyword>
<dbReference type="PANTHER" id="PTHR34289">
    <property type="entry name" value="PROTEIN, PUTATIVE (DUF819)-RELATED"/>
    <property type="match status" value="1"/>
</dbReference>
<keyword evidence="1" id="KW-0472">Membrane</keyword>
<name>X0U3M6_9ZZZZ</name>
<sequence>MIRDTLLILFVLLFPSITIYAARRYKLFKLISPVVLCYLTGLLIANLSFIPVNSSLFKTVAGIVVPLAIPLLLFSTYFVRWLRYAKSAVLSFMLCVISVIISSIVAICFFTDFPEESWKLAGMMVGVYTGGTPNMSAIGLSINVKEETFILLNAADVVLSGIYLIFLITVAQRLLLKFLP</sequence>
<feature type="transmembrane region" description="Helical" evidence="1">
    <location>
        <begin position="6"/>
        <end position="23"/>
    </location>
</feature>
<feature type="transmembrane region" description="Helical" evidence="1">
    <location>
        <begin position="30"/>
        <end position="50"/>
    </location>
</feature>
<accession>X0U3M6</accession>
<feature type="transmembrane region" description="Helical" evidence="1">
    <location>
        <begin position="91"/>
        <end position="113"/>
    </location>
</feature>
<organism evidence="2">
    <name type="scientific">marine sediment metagenome</name>
    <dbReference type="NCBI Taxonomy" id="412755"/>
    <lineage>
        <taxon>unclassified sequences</taxon>
        <taxon>metagenomes</taxon>
        <taxon>ecological metagenomes</taxon>
    </lineage>
</organism>
<keyword evidence="1" id="KW-1133">Transmembrane helix</keyword>
<protein>
    <recommendedName>
        <fullName evidence="3">DUF819 family protein</fullName>
    </recommendedName>
</protein>
<dbReference type="EMBL" id="BARS01015841">
    <property type="protein sequence ID" value="GAF94977.1"/>
    <property type="molecule type" value="Genomic_DNA"/>
</dbReference>
<dbReference type="PANTHER" id="PTHR34289:SF8">
    <property type="entry name" value="DUF819 DOMAIN-CONTAINING PROTEIN"/>
    <property type="match status" value="1"/>
</dbReference>
<reference evidence="2" key="1">
    <citation type="journal article" date="2014" name="Front. Microbiol.">
        <title>High frequency of phylogenetically diverse reductive dehalogenase-homologous genes in deep subseafloor sedimentary metagenomes.</title>
        <authorList>
            <person name="Kawai M."/>
            <person name="Futagami T."/>
            <person name="Toyoda A."/>
            <person name="Takaki Y."/>
            <person name="Nishi S."/>
            <person name="Hori S."/>
            <person name="Arai W."/>
            <person name="Tsubouchi T."/>
            <person name="Morono Y."/>
            <person name="Uchiyama I."/>
            <person name="Ito T."/>
            <person name="Fujiyama A."/>
            <person name="Inagaki F."/>
            <person name="Takami H."/>
        </authorList>
    </citation>
    <scope>NUCLEOTIDE SEQUENCE</scope>
    <source>
        <strain evidence="2">Expedition CK06-06</strain>
    </source>
</reference>
<comment type="caution">
    <text evidence="2">The sequence shown here is derived from an EMBL/GenBank/DDBJ whole genome shotgun (WGS) entry which is preliminary data.</text>
</comment>